<sequence>MNAATNVSSTEPSRLQGEITSSSPINVNDGSRYQSFYLNLKAGELVRVRQTGALENAVLTLVDDRGQLVGGPSQGSLHLAPETTGKYRLGVSGGSDNGYGPFTLELDTITAQNGGDLQVDESVFGLLSRNQNANDYQLTVGEAGLYEINLGSSELDTVLKLSGGGLELENDDTAQSTDSQLVTQLQPGITYTVTATALDQPPEGTYDLQVGRKALPEGVELTNGGEISVGQTINGLADSGEKHYRINITERALLRVNMSSSDVDSYLKLQGPSVNAEDDDSGDNYDAQITALVQPGNYRISASTVNGAAGLFTLTSSVRAVSSRSDRVRPGEAVAGRLRGDQGSQVTLVISEPGFYQVDLVSSDFDAVLHMEGQGMDLEDDDGAGGTNSRIGRYLDAGSYRLTAKSYENGKTGDYVLSVEQTDEG</sequence>
<keyword evidence="3" id="KW-1185">Reference proteome</keyword>
<protein>
    <recommendedName>
        <fullName evidence="4">Peptidase C-terminal archaeal/bacterial domain-containing protein</fullName>
    </recommendedName>
</protein>
<evidence type="ECO:0000313" key="3">
    <source>
        <dbReference type="Proteomes" id="UP000275199"/>
    </source>
</evidence>
<dbReference type="Gene3D" id="2.60.120.380">
    <property type="match status" value="1"/>
</dbReference>
<proteinExistence type="predicted"/>
<organism evidence="2 3">
    <name type="scientific">Pseudomonas neustonica</name>
    <dbReference type="NCBI Taxonomy" id="2487346"/>
    <lineage>
        <taxon>Bacteria</taxon>
        <taxon>Pseudomonadati</taxon>
        <taxon>Pseudomonadota</taxon>
        <taxon>Gammaproteobacteria</taxon>
        <taxon>Pseudomonadales</taxon>
        <taxon>Pseudomonadaceae</taxon>
        <taxon>Pseudomonas</taxon>
    </lineage>
</organism>
<name>A0ABX9XI58_9PSED</name>
<dbReference type="EMBL" id="RKKU01000009">
    <property type="protein sequence ID" value="ROZ84865.1"/>
    <property type="molecule type" value="Genomic_DNA"/>
</dbReference>
<feature type="region of interest" description="Disordered" evidence="1">
    <location>
        <begin position="1"/>
        <end position="26"/>
    </location>
</feature>
<dbReference type="Proteomes" id="UP000275199">
    <property type="component" value="Unassembled WGS sequence"/>
</dbReference>
<evidence type="ECO:0008006" key="4">
    <source>
        <dbReference type="Google" id="ProtNLM"/>
    </source>
</evidence>
<evidence type="ECO:0000313" key="2">
    <source>
        <dbReference type="EMBL" id="ROZ84865.1"/>
    </source>
</evidence>
<comment type="caution">
    <text evidence="2">The sequence shown here is derived from an EMBL/GenBank/DDBJ whole genome shotgun (WGS) entry which is preliminary data.</text>
</comment>
<gene>
    <name evidence="2" type="ORF">EF096_09450</name>
</gene>
<accession>A0ABX9XI58</accession>
<reference evidence="2 3" key="1">
    <citation type="submission" date="2018-11" db="EMBL/GenBank/DDBJ databases">
        <authorList>
            <person name="Jang G.I."/>
            <person name="Hwang C.Y."/>
        </authorList>
    </citation>
    <scope>NUCLEOTIDE SEQUENCE [LARGE SCALE GENOMIC DNA]</scope>
    <source>
        <strain evidence="2 3">SSM26</strain>
    </source>
</reference>
<evidence type="ECO:0000256" key="1">
    <source>
        <dbReference type="SAM" id="MobiDB-lite"/>
    </source>
</evidence>